<keyword evidence="10 12" id="KW-0472">Membrane</keyword>
<keyword evidence="8 12" id="KW-1133">Transmembrane helix</keyword>
<organism evidence="13">
    <name type="scientific">Timema douglasi</name>
    <name type="common">Walking stick</name>
    <dbReference type="NCBI Taxonomy" id="61478"/>
    <lineage>
        <taxon>Eukaryota</taxon>
        <taxon>Metazoa</taxon>
        <taxon>Ecdysozoa</taxon>
        <taxon>Arthropoda</taxon>
        <taxon>Hexapoda</taxon>
        <taxon>Insecta</taxon>
        <taxon>Pterygota</taxon>
        <taxon>Neoptera</taxon>
        <taxon>Polyneoptera</taxon>
        <taxon>Phasmatodea</taxon>
        <taxon>Timematodea</taxon>
        <taxon>Timematoidea</taxon>
        <taxon>Timematidae</taxon>
        <taxon>Timema</taxon>
    </lineage>
</organism>
<feature type="transmembrane region" description="Helical" evidence="12">
    <location>
        <begin position="172"/>
        <end position="195"/>
    </location>
</feature>
<feature type="transmembrane region" description="Helical" evidence="12">
    <location>
        <begin position="269"/>
        <end position="293"/>
    </location>
</feature>
<evidence type="ECO:0000256" key="9">
    <source>
        <dbReference type="ARBA" id="ARBA00023098"/>
    </source>
</evidence>
<evidence type="ECO:0000256" key="11">
    <source>
        <dbReference type="ARBA" id="ARBA00023264"/>
    </source>
</evidence>
<comment type="function">
    <text evidence="12">Catalyzes a base-exchange reaction in which the polar head group of phosphatidylethanolamine (PE) is replaced by L-serine.</text>
</comment>
<keyword evidence="12" id="KW-0444">Lipid biosynthesis</keyword>
<evidence type="ECO:0000256" key="10">
    <source>
        <dbReference type="ARBA" id="ARBA00023136"/>
    </source>
</evidence>
<keyword evidence="6 12" id="KW-0812">Transmembrane</keyword>
<comment type="catalytic activity">
    <reaction evidence="12">
        <text>a 1,2-diacyl-sn-glycero-3-phosphoethanolamine + L-serine = a 1,2-diacyl-sn-glycero-3-phospho-L-serine + ethanolamine</text>
        <dbReference type="Rhea" id="RHEA:27606"/>
        <dbReference type="ChEBI" id="CHEBI:33384"/>
        <dbReference type="ChEBI" id="CHEBI:57262"/>
        <dbReference type="ChEBI" id="CHEBI:57603"/>
        <dbReference type="ChEBI" id="CHEBI:64612"/>
        <dbReference type="EC" id="2.7.8.29"/>
    </reaction>
</comment>
<evidence type="ECO:0000256" key="1">
    <source>
        <dbReference type="ARBA" id="ARBA00004477"/>
    </source>
</evidence>
<dbReference type="EC" id="2.7.8.29" evidence="12"/>
<dbReference type="PANTHER" id="PTHR15362">
    <property type="entry name" value="PHOSPHATIDYLINOSITOL SYNTHASE"/>
    <property type="match status" value="1"/>
</dbReference>
<dbReference type="UniPathway" id="UPA00948"/>
<dbReference type="EMBL" id="OA564685">
    <property type="protein sequence ID" value="CAD7195247.1"/>
    <property type="molecule type" value="Genomic_DNA"/>
</dbReference>
<name>A0A7R8Z407_TIMDO</name>
<protein>
    <recommendedName>
        <fullName evidence="12">Phosphatidylserine synthase</fullName>
        <ecNumber evidence="12">2.7.8.29</ecNumber>
    </recommendedName>
    <alternativeName>
        <fullName evidence="12">Serine-exchange enzyme</fullName>
    </alternativeName>
</protein>
<evidence type="ECO:0000256" key="3">
    <source>
        <dbReference type="ARBA" id="ARBA00005189"/>
    </source>
</evidence>
<dbReference type="GO" id="GO:0106245">
    <property type="term" value="F:L-serine-phosphatidylethanolamine phosphatidyltransferase activity"/>
    <property type="evidence" value="ECO:0007669"/>
    <property type="project" value="UniProtKB-UniRule"/>
</dbReference>
<evidence type="ECO:0000256" key="4">
    <source>
        <dbReference type="ARBA" id="ARBA00008671"/>
    </source>
</evidence>
<evidence type="ECO:0000256" key="7">
    <source>
        <dbReference type="ARBA" id="ARBA00022824"/>
    </source>
</evidence>
<keyword evidence="12" id="KW-0594">Phospholipid biosynthesis</keyword>
<keyword evidence="5 12" id="KW-0808">Transferase</keyword>
<evidence type="ECO:0000256" key="5">
    <source>
        <dbReference type="ARBA" id="ARBA00022679"/>
    </source>
</evidence>
<dbReference type="Pfam" id="PF03034">
    <property type="entry name" value="PSS"/>
    <property type="match status" value="1"/>
</dbReference>
<comment type="subcellular location">
    <subcellularLocation>
        <location evidence="1 12">Endoplasmic reticulum membrane</location>
        <topology evidence="1 12">Multi-pass membrane protein</topology>
    </subcellularLocation>
</comment>
<dbReference type="GO" id="GO:0006659">
    <property type="term" value="P:phosphatidylserine biosynthetic process"/>
    <property type="evidence" value="ECO:0007669"/>
    <property type="project" value="UniProtKB-UniRule"/>
</dbReference>
<keyword evidence="7 12" id="KW-0256">Endoplasmic reticulum</keyword>
<evidence type="ECO:0000256" key="6">
    <source>
        <dbReference type="ARBA" id="ARBA00022692"/>
    </source>
</evidence>
<sequence length="421" mass="48000">MVHTLHCFHWTKRACDAVLQHYFDLNDGVHMRRKVLHQIGVIVASKLVTMQVSAKRGGDSTAQRFVALNDQEPVSHAFLPLVTNTDTKPEVLIGQESAPKPPTTWETTDVLICNGLGIWVGLQICKRLEMREYKWVSIKDIHSTSGKLKRAVLQFTPGSWTHVRWLDPTCTYMRFFALCQLVIFWQVSELNTFFLKHIFEMPPSHPIVALRLILIGVIVAPSVRQYYSYTTDTQCKRVGTQCWVYGAIMVTEAILCIKNGKELFERTQAVNIIIWFLLQLMLSITCVYGFVLWHKYIQNGDEVSRESSPIKSPEVGSKDHPSGLNKIQEIIGTNIIIPLVTTYHPGLHKLNNLLKTGFSILHSSTTTQHIFKEPPKVTYKQPANLRNLLVKPKLLDLTIQPKQISAKFPYNLTPCKTYTIH</sequence>
<dbReference type="InterPro" id="IPR004277">
    <property type="entry name" value="PSS"/>
</dbReference>
<keyword evidence="9 12" id="KW-0443">Lipid metabolism</keyword>
<dbReference type="AlphaFoldDB" id="A0A7R8Z407"/>
<feature type="transmembrane region" description="Helical" evidence="12">
    <location>
        <begin position="207"/>
        <end position="226"/>
    </location>
</feature>
<evidence type="ECO:0000313" key="13">
    <source>
        <dbReference type="EMBL" id="CAD7195247.1"/>
    </source>
</evidence>
<evidence type="ECO:0000256" key="2">
    <source>
        <dbReference type="ARBA" id="ARBA00004916"/>
    </source>
</evidence>
<feature type="transmembrane region" description="Helical" evidence="12">
    <location>
        <begin position="238"/>
        <end position="257"/>
    </location>
</feature>
<keyword evidence="11 12" id="KW-1208">Phospholipid metabolism</keyword>
<dbReference type="GO" id="GO:0005789">
    <property type="term" value="C:endoplasmic reticulum membrane"/>
    <property type="evidence" value="ECO:0007669"/>
    <property type="project" value="UniProtKB-SubCell"/>
</dbReference>
<reference evidence="13" key="1">
    <citation type="submission" date="2020-11" db="EMBL/GenBank/DDBJ databases">
        <authorList>
            <person name="Tran Van P."/>
        </authorList>
    </citation>
    <scope>NUCLEOTIDE SEQUENCE</scope>
</reference>
<proteinExistence type="inferred from homology"/>
<dbReference type="PANTHER" id="PTHR15362:SF15">
    <property type="entry name" value="PHOSPHATIDYLSERINE SYNTHASE 1"/>
    <property type="match status" value="1"/>
</dbReference>
<comment type="caution">
    <text evidence="12">Lacks conserved residue(s) required for the propagation of feature annotation.</text>
</comment>
<gene>
    <name evidence="13" type="ORF">TDIB3V08_LOCUS1646</name>
</gene>
<comment type="similarity">
    <text evidence="4 12">Belongs to the phosphatidyl serine synthase family.</text>
</comment>
<evidence type="ECO:0000256" key="12">
    <source>
        <dbReference type="RuleBase" id="RU368094"/>
    </source>
</evidence>
<evidence type="ECO:0000256" key="8">
    <source>
        <dbReference type="ARBA" id="ARBA00022989"/>
    </source>
</evidence>
<comment type="pathway">
    <text evidence="2 12">Phospholipid metabolism; phosphatidylserine biosynthesis.</text>
</comment>
<comment type="pathway">
    <text evidence="3">Lipid metabolism.</text>
</comment>
<accession>A0A7R8Z407</accession>